<dbReference type="AlphaFoldDB" id="A0A6S6TE08"/>
<proteinExistence type="predicted"/>
<gene>
    <name evidence="1" type="ORF">HELGO_WM17174</name>
</gene>
<evidence type="ECO:0000313" key="1">
    <source>
        <dbReference type="EMBL" id="CAA6813591.1"/>
    </source>
</evidence>
<reference evidence="1" key="1">
    <citation type="submission" date="2020-01" db="EMBL/GenBank/DDBJ databases">
        <authorList>
            <person name="Meier V. D."/>
            <person name="Meier V D."/>
        </authorList>
    </citation>
    <scope>NUCLEOTIDE SEQUENCE</scope>
    <source>
        <strain evidence="1">HLG_WM_MAG_03</strain>
    </source>
</reference>
<name>A0A6S6TE08_9BACT</name>
<protein>
    <submittedName>
        <fullName evidence="1">Uncharacterized protein</fullName>
    </submittedName>
</protein>
<sequence>MNMMTLQRYKNELILLVAILFALFTFIYKVSAQNNVAQNKVYIEKQISEINTISSLKNQWGGKQLANKVKSLQTVVPSSKVNTFQKKSKKLVASYKNLTGKELSKVTNKLINMPVQIVLLNINKSAKNQYTMEFTCKW</sequence>
<accession>A0A6S6TE08</accession>
<dbReference type="EMBL" id="CACVAR010000229">
    <property type="protein sequence ID" value="CAA6813591.1"/>
    <property type="molecule type" value="Genomic_DNA"/>
</dbReference>
<organism evidence="1">
    <name type="scientific">uncultured Sulfurovum sp</name>
    <dbReference type="NCBI Taxonomy" id="269237"/>
    <lineage>
        <taxon>Bacteria</taxon>
        <taxon>Pseudomonadati</taxon>
        <taxon>Campylobacterota</taxon>
        <taxon>Epsilonproteobacteria</taxon>
        <taxon>Campylobacterales</taxon>
        <taxon>Sulfurovaceae</taxon>
        <taxon>Sulfurovum</taxon>
        <taxon>environmental samples</taxon>
    </lineage>
</organism>